<dbReference type="PANTHER" id="PTHR16196:SF0">
    <property type="entry name" value="PRE-MRNA-SPLICING FACTOR CWC25 HOMOLOG"/>
    <property type="match status" value="1"/>
</dbReference>
<keyword evidence="4" id="KW-0747">Spliceosome</keyword>
<feature type="region of interest" description="Disordered" evidence="8">
    <location>
        <begin position="61"/>
        <end position="95"/>
    </location>
</feature>
<dbReference type="EMBL" id="JASFZW010000001">
    <property type="protein sequence ID" value="KAK2080659.1"/>
    <property type="molecule type" value="Genomic_DNA"/>
</dbReference>
<gene>
    <name evidence="9" type="ORF">QBZ16_000513</name>
</gene>
<comment type="subcellular location">
    <subcellularLocation>
        <location evidence="1">Nucleus</location>
    </subcellularLocation>
</comment>
<dbReference type="GO" id="GO:0005684">
    <property type="term" value="C:U2-type spliceosomal complex"/>
    <property type="evidence" value="ECO:0007669"/>
    <property type="project" value="TreeGrafter"/>
</dbReference>
<feature type="region of interest" description="Disordered" evidence="8">
    <location>
        <begin position="136"/>
        <end position="225"/>
    </location>
</feature>
<keyword evidence="3" id="KW-0507">mRNA processing</keyword>
<evidence type="ECO:0000256" key="4">
    <source>
        <dbReference type="ARBA" id="ARBA00022728"/>
    </source>
</evidence>
<evidence type="ECO:0000256" key="8">
    <source>
        <dbReference type="SAM" id="MobiDB-lite"/>
    </source>
</evidence>
<keyword evidence="6" id="KW-0508">mRNA splicing</keyword>
<comment type="caution">
    <text evidence="9">The sequence shown here is derived from an EMBL/GenBank/DDBJ whole genome shotgun (WGS) entry which is preliminary data.</text>
</comment>
<organism evidence="9 10">
    <name type="scientific">Prototheca wickerhamii</name>
    <dbReference type="NCBI Taxonomy" id="3111"/>
    <lineage>
        <taxon>Eukaryota</taxon>
        <taxon>Viridiplantae</taxon>
        <taxon>Chlorophyta</taxon>
        <taxon>core chlorophytes</taxon>
        <taxon>Trebouxiophyceae</taxon>
        <taxon>Chlorellales</taxon>
        <taxon>Chlorellaceae</taxon>
        <taxon>Prototheca</taxon>
    </lineage>
</organism>
<feature type="compositionally biased region" description="Basic and acidic residues" evidence="8">
    <location>
        <begin position="154"/>
        <end position="165"/>
    </location>
</feature>
<protein>
    <submittedName>
        <fullName evidence="9">Uncharacterized protein</fullName>
    </submittedName>
</protein>
<accession>A0AAD9ILA2</accession>
<keyword evidence="7" id="KW-0539">Nucleus</keyword>
<dbReference type="PANTHER" id="PTHR16196">
    <property type="entry name" value="CELL CYCLE CONTROL PROTEIN CWF25"/>
    <property type="match status" value="1"/>
</dbReference>
<proteinExistence type="inferred from homology"/>
<dbReference type="Proteomes" id="UP001255856">
    <property type="component" value="Unassembled WGS sequence"/>
</dbReference>
<evidence type="ECO:0000256" key="7">
    <source>
        <dbReference type="ARBA" id="ARBA00023242"/>
    </source>
</evidence>
<keyword evidence="10" id="KW-1185">Reference proteome</keyword>
<evidence type="ECO:0000256" key="3">
    <source>
        <dbReference type="ARBA" id="ARBA00022664"/>
    </source>
</evidence>
<dbReference type="InterPro" id="IPR022209">
    <property type="entry name" value="CWC25"/>
</dbReference>
<keyword evidence="5" id="KW-0175">Coiled coil</keyword>
<dbReference type="Pfam" id="PF12542">
    <property type="entry name" value="CWC25"/>
    <property type="match status" value="1"/>
</dbReference>
<dbReference type="InterPro" id="IPR051376">
    <property type="entry name" value="CWC25_splicing_factor"/>
</dbReference>
<dbReference type="AlphaFoldDB" id="A0AAD9ILA2"/>
<reference evidence="9" key="1">
    <citation type="submission" date="2021-01" db="EMBL/GenBank/DDBJ databases">
        <authorList>
            <person name="Eckstrom K.M.E."/>
        </authorList>
    </citation>
    <scope>NUCLEOTIDE SEQUENCE</scope>
    <source>
        <strain evidence="9">UVCC 0001</strain>
    </source>
</reference>
<comment type="similarity">
    <text evidence="2">Belongs to the CWC25 family.</text>
</comment>
<feature type="compositionally biased region" description="Basic and acidic residues" evidence="8">
    <location>
        <begin position="187"/>
        <end position="210"/>
    </location>
</feature>
<evidence type="ECO:0000256" key="5">
    <source>
        <dbReference type="ARBA" id="ARBA00023054"/>
    </source>
</evidence>
<evidence type="ECO:0000256" key="6">
    <source>
        <dbReference type="ARBA" id="ARBA00023187"/>
    </source>
</evidence>
<sequence>MEEVWKREQAAAKEDQKLADLRKQIAEERAREELHSMAEAAGVQVRQDRLDWMYQGGVMARQEADQRAAAQEPQPEPSTSTEARALPSFYTNDTPASANEMWQRLHTDPLFAMKQQELVMRRQILANPVQMEAIKAKVKDLRPDKKAKKKDKKRERERERERERSPPGVSYGLSYAHHTADAAARSGRAEQTRRHLEEAARRQEEERRAAEAQARQKRVQYKAGRLTDEERAAKLAAMWPREEREESTVAARTADSAAAFLEAAQRETLAATVAKGMSLEEAVNRRKHFQQRGAAASGAGFRR</sequence>
<dbReference type="GO" id="GO:0000398">
    <property type="term" value="P:mRNA splicing, via spliceosome"/>
    <property type="evidence" value="ECO:0007669"/>
    <property type="project" value="TreeGrafter"/>
</dbReference>
<evidence type="ECO:0000313" key="10">
    <source>
        <dbReference type="Proteomes" id="UP001255856"/>
    </source>
</evidence>
<name>A0AAD9ILA2_PROWI</name>
<evidence type="ECO:0000256" key="1">
    <source>
        <dbReference type="ARBA" id="ARBA00004123"/>
    </source>
</evidence>
<evidence type="ECO:0000313" key="9">
    <source>
        <dbReference type="EMBL" id="KAK2080659.1"/>
    </source>
</evidence>
<evidence type="ECO:0000256" key="2">
    <source>
        <dbReference type="ARBA" id="ARBA00006695"/>
    </source>
</evidence>